<name>A0A2P2J0E2_RHIMU</name>
<organism evidence="1">
    <name type="scientific">Rhizophora mucronata</name>
    <name type="common">Asiatic mangrove</name>
    <dbReference type="NCBI Taxonomy" id="61149"/>
    <lineage>
        <taxon>Eukaryota</taxon>
        <taxon>Viridiplantae</taxon>
        <taxon>Streptophyta</taxon>
        <taxon>Embryophyta</taxon>
        <taxon>Tracheophyta</taxon>
        <taxon>Spermatophyta</taxon>
        <taxon>Magnoliopsida</taxon>
        <taxon>eudicotyledons</taxon>
        <taxon>Gunneridae</taxon>
        <taxon>Pentapetalae</taxon>
        <taxon>rosids</taxon>
        <taxon>fabids</taxon>
        <taxon>Malpighiales</taxon>
        <taxon>Rhizophoraceae</taxon>
        <taxon>Rhizophora</taxon>
    </lineage>
</organism>
<dbReference type="AlphaFoldDB" id="A0A2P2J0E2"/>
<sequence length="72" mass="8236">MMPLLLSFACQPRNSDPLICTESMLQLHFCNYITVRWRVGSPPVKRDPFATLVSLVSYPKSTNARPTILWLI</sequence>
<dbReference type="EMBL" id="GGEC01006485">
    <property type="protein sequence ID" value="MBW86968.1"/>
    <property type="molecule type" value="Transcribed_RNA"/>
</dbReference>
<reference evidence="1" key="1">
    <citation type="submission" date="2018-02" db="EMBL/GenBank/DDBJ databases">
        <title>Rhizophora mucronata_Transcriptome.</title>
        <authorList>
            <person name="Meera S.P."/>
            <person name="Sreeshan A."/>
            <person name="Augustine A."/>
        </authorList>
    </citation>
    <scope>NUCLEOTIDE SEQUENCE</scope>
    <source>
        <tissue evidence="1">Leaf</tissue>
    </source>
</reference>
<proteinExistence type="predicted"/>
<protein>
    <submittedName>
        <fullName evidence="1">Uncharacterized protein</fullName>
    </submittedName>
</protein>
<accession>A0A2P2J0E2</accession>
<evidence type="ECO:0000313" key="1">
    <source>
        <dbReference type="EMBL" id="MBW86968.1"/>
    </source>
</evidence>